<accession>A0A699L7E6</accession>
<reference evidence="1" key="1">
    <citation type="journal article" date="2019" name="Sci. Rep.">
        <title>Draft genome of Tanacetum cinerariifolium, the natural source of mosquito coil.</title>
        <authorList>
            <person name="Yamashiro T."/>
            <person name="Shiraishi A."/>
            <person name="Satake H."/>
            <person name="Nakayama K."/>
        </authorList>
    </citation>
    <scope>NUCLEOTIDE SEQUENCE</scope>
</reference>
<sequence length="81" mass="8817">MLVVSRDPRLRVTTTISSKKLRASQEGLEARMTDDDIMDKVLGTSRGFTPGRSRKLSNSALSSFVCSYPAPTIGIPSCINK</sequence>
<proteinExistence type="predicted"/>
<dbReference type="EMBL" id="BKCJ010594453">
    <property type="protein sequence ID" value="GFB29098.1"/>
    <property type="molecule type" value="Genomic_DNA"/>
</dbReference>
<dbReference type="AlphaFoldDB" id="A0A699L7E6"/>
<protein>
    <submittedName>
        <fullName evidence="1">Uncharacterized protein</fullName>
    </submittedName>
</protein>
<feature type="non-terminal residue" evidence="1">
    <location>
        <position position="81"/>
    </location>
</feature>
<evidence type="ECO:0000313" key="1">
    <source>
        <dbReference type="EMBL" id="GFB29098.1"/>
    </source>
</evidence>
<name>A0A699L7E6_TANCI</name>
<organism evidence="1">
    <name type="scientific">Tanacetum cinerariifolium</name>
    <name type="common">Dalmatian daisy</name>
    <name type="synonym">Chrysanthemum cinerariifolium</name>
    <dbReference type="NCBI Taxonomy" id="118510"/>
    <lineage>
        <taxon>Eukaryota</taxon>
        <taxon>Viridiplantae</taxon>
        <taxon>Streptophyta</taxon>
        <taxon>Embryophyta</taxon>
        <taxon>Tracheophyta</taxon>
        <taxon>Spermatophyta</taxon>
        <taxon>Magnoliopsida</taxon>
        <taxon>eudicotyledons</taxon>
        <taxon>Gunneridae</taxon>
        <taxon>Pentapetalae</taxon>
        <taxon>asterids</taxon>
        <taxon>campanulids</taxon>
        <taxon>Asterales</taxon>
        <taxon>Asteraceae</taxon>
        <taxon>Asteroideae</taxon>
        <taxon>Anthemideae</taxon>
        <taxon>Anthemidinae</taxon>
        <taxon>Tanacetum</taxon>
    </lineage>
</organism>
<comment type="caution">
    <text evidence="1">The sequence shown here is derived from an EMBL/GenBank/DDBJ whole genome shotgun (WGS) entry which is preliminary data.</text>
</comment>
<gene>
    <name evidence="1" type="ORF">Tci_701069</name>
</gene>